<keyword evidence="2" id="KW-1185">Reference proteome</keyword>
<evidence type="ECO:0000256" key="1">
    <source>
        <dbReference type="SAM" id="Phobius"/>
    </source>
</evidence>
<evidence type="ECO:0000313" key="3">
    <source>
        <dbReference type="WBParaSite" id="jg1312"/>
    </source>
</evidence>
<protein>
    <submittedName>
        <fullName evidence="3">Uncharacterized protein</fullName>
    </submittedName>
</protein>
<proteinExistence type="predicted"/>
<keyword evidence="1" id="KW-0812">Transmembrane</keyword>
<organism evidence="2 3">
    <name type="scientific">Ditylenchus dipsaci</name>
    <dbReference type="NCBI Taxonomy" id="166011"/>
    <lineage>
        <taxon>Eukaryota</taxon>
        <taxon>Metazoa</taxon>
        <taxon>Ecdysozoa</taxon>
        <taxon>Nematoda</taxon>
        <taxon>Chromadorea</taxon>
        <taxon>Rhabditida</taxon>
        <taxon>Tylenchina</taxon>
        <taxon>Tylenchomorpha</taxon>
        <taxon>Sphaerularioidea</taxon>
        <taxon>Anguinidae</taxon>
        <taxon>Anguininae</taxon>
        <taxon>Ditylenchus</taxon>
    </lineage>
</organism>
<dbReference type="Proteomes" id="UP000887574">
    <property type="component" value="Unplaced"/>
</dbReference>
<keyword evidence="1" id="KW-1133">Transmembrane helix</keyword>
<dbReference type="AlphaFoldDB" id="A0A915CX79"/>
<name>A0A915CX79_9BILA</name>
<sequence>MESRVDQMDARIRDLEPSIGRGQVSGKKQIMNFPEEKDEAQSCSRYPFHLVLCLIRRGQQAIFLRRSSNLLLLCLQRNMKVLTPWSICKQFSPAQVPPVLVKVPPVLVKVPPVLVKVPHVPVQVPPVPAQAQKGSAIDGVVHQTLGGFGRARAYRGVNPTNVANVVRPRVEVSQPGLLSRPFHPKKKIQEGCVELAWDSAEISVVISVGVEDKKIYNQFIHILFVICSATYGLLCFVGGEFRIVVP</sequence>
<keyword evidence="1" id="KW-0472">Membrane</keyword>
<feature type="transmembrane region" description="Helical" evidence="1">
    <location>
        <begin position="219"/>
        <end position="239"/>
    </location>
</feature>
<reference evidence="3" key="1">
    <citation type="submission" date="2022-11" db="UniProtKB">
        <authorList>
            <consortium name="WormBaseParasite"/>
        </authorList>
    </citation>
    <scope>IDENTIFICATION</scope>
</reference>
<accession>A0A915CX79</accession>
<dbReference type="WBParaSite" id="jg1312">
    <property type="protein sequence ID" value="jg1312"/>
    <property type="gene ID" value="jg1312"/>
</dbReference>
<evidence type="ECO:0000313" key="2">
    <source>
        <dbReference type="Proteomes" id="UP000887574"/>
    </source>
</evidence>